<dbReference type="Proteomes" id="UP000007801">
    <property type="component" value="Unassembled WGS sequence"/>
</dbReference>
<feature type="signal peptide" evidence="2">
    <location>
        <begin position="1"/>
        <end position="21"/>
    </location>
</feature>
<feature type="region of interest" description="Disordered" evidence="1">
    <location>
        <begin position="71"/>
        <end position="174"/>
    </location>
</feature>
<evidence type="ECO:0000313" key="4">
    <source>
        <dbReference type="Proteomes" id="UP000007801"/>
    </source>
</evidence>
<evidence type="ECO:0000313" key="3">
    <source>
        <dbReference type="EMBL" id="EDV34984.1"/>
    </source>
</evidence>
<dbReference type="InParanoid" id="B3MWJ9"/>
<dbReference type="AlphaFoldDB" id="B3MWJ9"/>
<proteinExistence type="predicted"/>
<evidence type="ECO:0000256" key="1">
    <source>
        <dbReference type="SAM" id="MobiDB-lite"/>
    </source>
</evidence>
<dbReference type="GeneID" id="6505099"/>
<dbReference type="HOGENOM" id="CLU_1290151_0_0_1"/>
<reference evidence="3 4" key="1">
    <citation type="journal article" date="2007" name="Nature">
        <title>Evolution of genes and genomes on the Drosophila phylogeny.</title>
        <authorList>
            <consortium name="Drosophila 12 Genomes Consortium"/>
            <person name="Clark A.G."/>
            <person name="Eisen M.B."/>
            <person name="Smith D.R."/>
            <person name="Bergman C.M."/>
            <person name="Oliver B."/>
            <person name="Markow T.A."/>
            <person name="Kaufman T.C."/>
            <person name="Kellis M."/>
            <person name="Gelbart W."/>
            <person name="Iyer V.N."/>
            <person name="Pollard D.A."/>
            <person name="Sackton T.B."/>
            <person name="Larracuente A.M."/>
            <person name="Singh N.D."/>
            <person name="Abad J.P."/>
            <person name="Abt D.N."/>
            <person name="Adryan B."/>
            <person name="Aguade M."/>
            <person name="Akashi H."/>
            <person name="Anderson W.W."/>
            <person name="Aquadro C.F."/>
            <person name="Ardell D.H."/>
            <person name="Arguello R."/>
            <person name="Artieri C.G."/>
            <person name="Barbash D.A."/>
            <person name="Barker D."/>
            <person name="Barsanti P."/>
            <person name="Batterham P."/>
            <person name="Batzoglou S."/>
            <person name="Begun D."/>
            <person name="Bhutkar A."/>
            <person name="Blanco E."/>
            <person name="Bosak S.A."/>
            <person name="Bradley R.K."/>
            <person name="Brand A.D."/>
            <person name="Brent M.R."/>
            <person name="Brooks A.N."/>
            <person name="Brown R.H."/>
            <person name="Butlin R.K."/>
            <person name="Caggese C."/>
            <person name="Calvi B.R."/>
            <person name="Bernardo de Carvalho A."/>
            <person name="Caspi A."/>
            <person name="Castrezana S."/>
            <person name="Celniker S.E."/>
            <person name="Chang J.L."/>
            <person name="Chapple C."/>
            <person name="Chatterji S."/>
            <person name="Chinwalla A."/>
            <person name="Civetta A."/>
            <person name="Clifton S.W."/>
            <person name="Comeron J.M."/>
            <person name="Costello J.C."/>
            <person name="Coyne J.A."/>
            <person name="Daub J."/>
            <person name="David R.G."/>
            <person name="Delcher A.L."/>
            <person name="Delehaunty K."/>
            <person name="Do C.B."/>
            <person name="Ebling H."/>
            <person name="Edwards K."/>
            <person name="Eickbush T."/>
            <person name="Evans J.D."/>
            <person name="Filipski A."/>
            <person name="Findeiss S."/>
            <person name="Freyhult E."/>
            <person name="Fulton L."/>
            <person name="Fulton R."/>
            <person name="Garcia A.C."/>
            <person name="Gardiner A."/>
            <person name="Garfield D.A."/>
            <person name="Garvin B.E."/>
            <person name="Gibson G."/>
            <person name="Gilbert D."/>
            <person name="Gnerre S."/>
            <person name="Godfrey J."/>
            <person name="Good R."/>
            <person name="Gotea V."/>
            <person name="Gravely B."/>
            <person name="Greenberg A.J."/>
            <person name="Griffiths-Jones S."/>
            <person name="Gross S."/>
            <person name="Guigo R."/>
            <person name="Gustafson E.A."/>
            <person name="Haerty W."/>
            <person name="Hahn M.W."/>
            <person name="Halligan D.L."/>
            <person name="Halpern A.L."/>
            <person name="Halter G.M."/>
            <person name="Han M.V."/>
            <person name="Heger A."/>
            <person name="Hillier L."/>
            <person name="Hinrichs A.S."/>
            <person name="Holmes I."/>
            <person name="Hoskins R.A."/>
            <person name="Hubisz M.J."/>
            <person name="Hultmark D."/>
            <person name="Huntley M.A."/>
            <person name="Jaffe D.B."/>
            <person name="Jagadeeshan S."/>
            <person name="Jeck W.R."/>
            <person name="Johnson J."/>
            <person name="Jones C.D."/>
            <person name="Jordan W.C."/>
            <person name="Karpen G.H."/>
            <person name="Kataoka E."/>
            <person name="Keightley P.D."/>
            <person name="Kheradpour P."/>
            <person name="Kirkness E.F."/>
            <person name="Koerich L.B."/>
            <person name="Kristiansen K."/>
            <person name="Kudrna D."/>
            <person name="Kulathinal R.J."/>
            <person name="Kumar S."/>
            <person name="Kwok R."/>
            <person name="Lander E."/>
            <person name="Langley C.H."/>
            <person name="Lapoint R."/>
            <person name="Lazzaro B.P."/>
            <person name="Lee S.J."/>
            <person name="Levesque L."/>
            <person name="Li R."/>
            <person name="Lin C.F."/>
            <person name="Lin M.F."/>
            <person name="Lindblad-Toh K."/>
            <person name="Llopart A."/>
            <person name="Long M."/>
            <person name="Low L."/>
            <person name="Lozovsky E."/>
            <person name="Lu J."/>
            <person name="Luo M."/>
            <person name="Machado C.A."/>
            <person name="Makalowski W."/>
            <person name="Marzo M."/>
            <person name="Matsuda M."/>
            <person name="Matzkin L."/>
            <person name="McAllister B."/>
            <person name="McBride C.S."/>
            <person name="McKernan B."/>
            <person name="McKernan K."/>
            <person name="Mendez-Lago M."/>
            <person name="Minx P."/>
            <person name="Mollenhauer M.U."/>
            <person name="Montooth K."/>
            <person name="Mount S.M."/>
            <person name="Mu X."/>
            <person name="Myers E."/>
            <person name="Negre B."/>
            <person name="Newfeld S."/>
            <person name="Nielsen R."/>
            <person name="Noor M.A."/>
            <person name="O'Grady P."/>
            <person name="Pachter L."/>
            <person name="Papaceit M."/>
            <person name="Parisi M.J."/>
            <person name="Parisi M."/>
            <person name="Parts L."/>
            <person name="Pedersen J.S."/>
            <person name="Pesole G."/>
            <person name="Phillippy A.M."/>
            <person name="Ponting C.P."/>
            <person name="Pop M."/>
            <person name="Porcelli D."/>
            <person name="Powell J.R."/>
            <person name="Prohaska S."/>
            <person name="Pruitt K."/>
            <person name="Puig M."/>
            <person name="Quesneville H."/>
            <person name="Ram K.R."/>
            <person name="Rand D."/>
            <person name="Rasmussen M.D."/>
            <person name="Reed L.K."/>
            <person name="Reenan R."/>
            <person name="Reily A."/>
            <person name="Remington K.A."/>
            <person name="Rieger T.T."/>
            <person name="Ritchie M.G."/>
            <person name="Robin C."/>
            <person name="Rogers Y.H."/>
            <person name="Rohde C."/>
            <person name="Rozas J."/>
            <person name="Rubenfield M.J."/>
            <person name="Ruiz A."/>
            <person name="Russo S."/>
            <person name="Salzberg S.L."/>
            <person name="Sanchez-Gracia A."/>
            <person name="Saranga D.J."/>
            <person name="Sato H."/>
            <person name="Schaeffer S.W."/>
            <person name="Schatz M.C."/>
            <person name="Schlenke T."/>
            <person name="Schwartz R."/>
            <person name="Segarra C."/>
            <person name="Singh R.S."/>
            <person name="Sirot L."/>
            <person name="Sirota M."/>
            <person name="Sisneros N.B."/>
            <person name="Smith C.D."/>
            <person name="Smith T.F."/>
            <person name="Spieth J."/>
            <person name="Stage D.E."/>
            <person name="Stark A."/>
            <person name="Stephan W."/>
            <person name="Strausberg R.L."/>
            <person name="Strempel S."/>
            <person name="Sturgill D."/>
            <person name="Sutton G."/>
            <person name="Sutton G.G."/>
            <person name="Tao W."/>
            <person name="Teichmann S."/>
            <person name="Tobari Y.N."/>
            <person name="Tomimura Y."/>
            <person name="Tsolas J.M."/>
            <person name="Valente V.L."/>
            <person name="Venter E."/>
            <person name="Venter J.C."/>
            <person name="Vicario S."/>
            <person name="Vieira F.G."/>
            <person name="Vilella A.J."/>
            <person name="Villasante A."/>
            <person name="Walenz B."/>
            <person name="Wang J."/>
            <person name="Wasserman M."/>
            <person name="Watts T."/>
            <person name="Wilson D."/>
            <person name="Wilson R.K."/>
            <person name="Wing R.A."/>
            <person name="Wolfner M.F."/>
            <person name="Wong A."/>
            <person name="Wong G.K."/>
            <person name="Wu C.I."/>
            <person name="Wu G."/>
            <person name="Yamamoto D."/>
            <person name="Yang H.P."/>
            <person name="Yang S.P."/>
            <person name="Yorke J.A."/>
            <person name="Yoshida K."/>
            <person name="Zdobnov E."/>
            <person name="Zhang P."/>
            <person name="Zhang Y."/>
            <person name="Zimin A.V."/>
            <person name="Baldwin J."/>
            <person name="Abdouelleil A."/>
            <person name="Abdulkadir J."/>
            <person name="Abebe A."/>
            <person name="Abera B."/>
            <person name="Abreu J."/>
            <person name="Acer S.C."/>
            <person name="Aftuck L."/>
            <person name="Alexander A."/>
            <person name="An P."/>
            <person name="Anderson E."/>
            <person name="Anderson S."/>
            <person name="Arachi H."/>
            <person name="Azer M."/>
            <person name="Bachantsang P."/>
            <person name="Barry A."/>
            <person name="Bayul T."/>
            <person name="Berlin A."/>
            <person name="Bessette D."/>
            <person name="Bloom T."/>
            <person name="Blye J."/>
            <person name="Boguslavskiy L."/>
            <person name="Bonnet C."/>
            <person name="Boukhgalter B."/>
            <person name="Bourzgui I."/>
            <person name="Brown A."/>
            <person name="Cahill P."/>
            <person name="Channer S."/>
            <person name="Cheshatsang Y."/>
            <person name="Chuda L."/>
            <person name="Citroen M."/>
            <person name="Collymore A."/>
            <person name="Cooke P."/>
            <person name="Costello M."/>
            <person name="D'Aco K."/>
            <person name="Daza R."/>
            <person name="De Haan G."/>
            <person name="DeGray S."/>
            <person name="DeMaso C."/>
            <person name="Dhargay N."/>
            <person name="Dooley K."/>
            <person name="Dooley E."/>
            <person name="Doricent M."/>
            <person name="Dorje P."/>
            <person name="Dorjee K."/>
            <person name="Dupes A."/>
            <person name="Elong R."/>
            <person name="Falk J."/>
            <person name="Farina A."/>
            <person name="Faro S."/>
            <person name="Ferguson D."/>
            <person name="Fisher S."/>
            <person name="Foley C.D."/>
            <person name="Franke A."/>
            <person name="Friedrich D."/>
            <person name="Gadbois L."/>
            <person name="Gearin G."/>
            <person name="Gearin C.R."/>
            <person name="Giannoukos G."/>
            <person name="Goode T."/>
            <person name="Graham J."/>
            <person name="Grandbois E."/>
            <person name="Grewal S."/>
            <person name="Gyaltsen K."/>
            <person name="Hafez N."/>
            <person name="Hagos B."/>
            <person name="Hall J."/>
            <person name="Henson C."/>
            <person name="Hollinger A."/>
            <person name="Honan T."/>
            <person name="Huard M.D."/>
            <person name="Hughes L."/>
            <person name="Hurhula B."/>
            <person name="Husby M.E."/>
            <person name="Kamat A."/>
            <person name="Kanga B."/>
            <person name="Kashin S."/>
            <person name="Khazanovich D."/>
            <person name="Kisner P."/>
            <person name="Lance K."/>
            <person name="Lara M."/>
            <person name="Lee W."/>
            <person name="Lennon N."/>
            <person name="Letendre F."/>
            <person name="LeVine R."/>
            <person name="Lipovsky A."/>
            <person name="Liu X."/>
            <person name="Liu J."/>
            <person name="Liu S."/>
            <person name="Lokyitsang T."/>
            <person name="Lokyitsang Y."/>
            <person name="Lubonja R."/>
            <person name="Lui A."/>
            <person name="MacDonald P."/>
            <person name="Magnisalis V."/>
            <person name="Maru K."/>
            <person name="Matthews C."/>
            <person name="McCusker W."/>
            <person name="McDonough S."/>
            <person name="Mehta T."/>
            <person name="Meldrim J."/>
            <person name="Meneus L."/>
            <person name="Mihai O."/>
            <person name="Mihalev A."/>
            <person name="Mihova T."/>
            <person name="Mittelman R."/>
            <person name="Mlenga V."/>
            <person name="Montmayeur A."/>
            <person name="Mulrain L."/>
            <person name="Navidi A."/>
            <person name="Naylor J."/>
            <person name="Negash T."/>
            <person name="Nguyen T."/>
            <person name="Nguyen N."/>
            <person name="Nicol R."/>
            <person name="Norbu C."/>
            <person name="Norbu N."/>
            <person name="Novod N."/>
            <person name="O'Neill B."/>
            <person name="Osman S."/>
            <person name="Markiewicz E."/>
            <person name="Oyono O.L."/>
            <person name="Patti C."/>
            <person name="Phunkhang P."/>
            <person name="Pierre F."/>
            <person name="Priest M."/>
            <person name="Raghuraman S."/>
            <person name="Rege F."/>
            <person name="Reyes R."/>
            <person name="Rise C."/>
            <person name="Rogov P."/>
            <person name="Ross K."/>
            <person name="Ryan E."/>
            <person name="Settipalli S."/>
            <person name="Shea T."/>
            <person name="Sherpa N."/>
            <person name="Shi L."/>
            <person name="Shih D."/>
            <person name="Sparrow T."/>
            <person name="Spaulding J."/>
            <person name="Stalker J."/>
            <person name="Stange-Thomann N."/>
            <person name="Stavropoulos S."/>
            <person name="Stone C."/>
            <person name="Strader C."/>
            <person name="Tesfaye S."/>
            <person name="Thomson T."/>
            <person name="Thoulutsang Y."/>
            <person name="Thoulutsang D."/>
            <person name="Topham K."/>
            <person name="Topping I."/>
            <person name="Tsamla T."/>
            <person name="Vassiliev H."/>
            <person name="Vo A."/>
            <person name="Wangchuk T."/>
            <person name="Wangdi T."/>
            <person name="Weiand M."/>
            <person name="Wilkinson J."/>
            <person name="Wilson A."/>
            <person name="Yadav S."/>
            <person name="Young G."/>
            <person name="Yu Q."/>
            <person name="Zembek L."/>
            <person name="Zhong D."/>
            <person name="Zimmer A."/>
            <person name="Zwirko Z."/>
            <person name="Jaffe D.B."/>
            <person name="Alvarez P."/>
            <person name="Brockman W."/>
            <person name="Butler J."/>
            <person name="Chin C."/>
            <person name="Gnerre S."/>
            <person name="Grabherr M."/>
            <person name="Kleber M."/>
            <person name="Mauceli E."/>
            <person name="MacCallum I."/>
        </authorList>
    </citation>
    <scope>NUCLEOTIDE SEQUENCE [LARGE SCALE GENOMIC DNA]</scope>
    <source>
        <strain evidence="4">Tucson 14024-0371.13</strain>
    </source>
</reference>
<keyword evidence="2" id="KW-0732">Signal</keyword>
<dbReference type="EMBL" id="CH902625">
    <property type="protein sequence ID" value="EDV34984.1"/>
    <property type="molecule type" value="Genomic_DNA"/>
</dbReference>
<dbReference type="PhylomeDB" id="B3MWJ9"/>
<feature type="compositionally biased region" description="Basic residues" evidence="1">
    <location>
        <begin position="146"/>
        <end position="155"/>
    </location>
</feature>
<feature type="compositionally biased region" description="Basic residues" evidence="1">
    <location>
        <begin position="91"/>
        <end position="101"/>
    </location>
</feature>
<dbReference type="eggNOG" id="ENOG502T93M">
    <property type="taxonomic scope" value="Eukaryota"/>
</dbReference>
<name>B3MWJ9_DROAN</name>
<keyword evidence="4" id="KW-1185">Reference proteome</keyword>
<protein>
    <submittedName>
        <fullName evidence="3">Uncharacterized protein</fullName>
    </submittedName>
</protein>
<dbReference type="OMA" id="MWLSFVD"/>
<evidence type="ECO:0000256" key="2">
    <source>
        <dbReference type="SAM" id="SignalP"/>
    </source>
</evidence>
<gene>
    <name evidence="3" type="primary">Dana\GF22438</name>
    <name evidence="3" type="synonym">dana_GLEANR_6407</name>
    <name evidence="3" type="ORF">GF22438</name>
</gene>
<dbReference type="KEGG" id="dan:6505099"/>
<feature type="chain" id="PRO_5002793824" evidence="2">
    <location>
        <begin position="22"/>
        <end position="213"/>
    </location>
</feature>
<accession>B3MWJ9</accession>
<sequence length="213" mass="23397">MKRNKLIVILVLTTIPAGIVAKPRAQNPLENLGMTAMNLAGNIAEAIQSGAAINRDINFDNPLMSVHSKTAVGYGDAMRPPSEDSSEEDRRKRRSLRRSRRAPCFWKMTMTTAASSGDDDVEARRKRARKRAANNASRSRVSPKTSSKKKFHRERRQVEMDQMPPGAMAGSQAPGLGDRIKGMWLSFVDNVTEVVQQMREKISSAANSATGSG</sequence>
<dbReference type="OrthoDB" id="7856731at2759"/>
<organism evidence="3 4">
    <name type="scientific">Drosophila ananassae</name>
    <name type="common">Fruit fly</name>
    <dbReference type="NCBI Taxonomy" id="7217"/>
    <lineage>
        <taxon>Eukaryota</taxon>
        <taxon>Metazoa</taxon>
        <taxon>Ecdysozoa</taxon>
        <taxon>Arthropoda</taxon>
        <taxon>Hexapoda</taxon>
        <taxon>Insecta</taxon>
        <taxon>Pterygota</taxon>
        <taxon>Neoptera</taxon>
        <taxon>Endopterygota</taxon>
        <taxon>Diptera</taxon>
        <taxon>Brachycera</taxon>
        <taxon>Muscomorpha</taxon>
        <taxon>Ephydroidea</taxon>
        <taxon>Drosophilidae</taxon>
        <taxon>Drosophila</taxon>
        <taxon>Sophophora</taxon>
    </lineage>
</organism>